<organism evidence="2 3">
    <name type="scientific">Leptospirillum ferriphilum</name>
    <dbReference type="NCBI Taxonomy" id="178606"/>
    <lineage>
        <taxon>Bacteria</taxon>
        <taxon>Pseudomonadati</taxon>
        <taxon>Nitrospirota</taxon>
        <taxon>Nitrospiria</taxon>
        <taxon>Nitrospirales</taxon>
        <taxon>Nitrospiraceae</taxon>
        <taxon>Leptospirillum</taxon>
    </lineage>
</organism>
<dbReference type="Proteomes" id="UP000029452">
    <property type="component" value="Unassembled WGS sequence"/>
</dbReference>
<name>A0A094WBC2_9BACT</name>
<evidence type="ECO:0000313" key="3">
    <source>
        <dbReference type="Proteomes" id="UP000029452"/>
    </source>
</evidence>
<feature type="region of interest" description="Disordered" evidence="1">
    <location>
        <begin position="1"/>
        <end position="50"/>
    </location>
</feature>
<feature type="compositionally biased region" description="Basic and acidic residues" evidence="1">
    <location>
        <begin position="34"/>
        <end position="50"/>
    </location>
</feature>
<dbReference type="EMBL" id="JPGK01000005">
    <property type="protein sequence ID" value="KGA93800.1"/>
    <property type="molecule type" value="Genomic_DNA"/>
</dbReference>
<protein>
    <submittedName>
        <fullName evidence="2">Uncharacterized protein</fullName>
    </submittedName>
</protein>
<evidence type="ECO:0000313" key="2">
    <source>
        <dbReference type="EMBL" id="KGA93800.1"/>
    </source>
</evidence>
<evidence type="ECO:0000256" key="1">
    <source>
        <dbReference type="SAM" id="MobiDB-lite"/>
    </source>
</evidence>
<accession>A0A094WBC2</accession>
<dbReference type="PATRIC" id="fig|178606.4.peg.1514"/>
<sequence>MVSGSVNPAGPVTVVQAENARKTRKPKGKNRRKKCEDMKDSFQEKITRTL</sequence>
<feature type="compositionally biased region" description="Basic residues" evidence="1">
    <location>
        <begin position="22"/>
        <end position="33"/>
    </location>
</feature>
<proteinExistence type="predicted"/>
<comment type="caution">
    <text evidence="2">The sequence shown here is derived from an EMBL/GenBank/DDBJ whole genome shotgun (WGS) entry which is preliminary data.</text>
</comment>
<dbReference type="AlphaFoldDB" id="A0A094WBC2"/>
<reference evidence="2 3" key="1">
    <citation type="submission" date="2014-06" db="EMBL/GenBank/DDBJ databases">
        <title>Draft genome sequence of iron oxidizing acidophile Leptospirillum ferriphilum DSM14647.</title>
        <authorList>
            <person name="Cardenas J.P."/>
            <person name="Lazcano M."/>
            <person name="Ossandon F.J."/>
            <person name="Corbett M."/>
            <person name="Holmes D.S."/>
            <person name="Watkin E."/>
        </authorList>
    </citation>
    <scope>NUCLEOTIDE SEQUENCE [LARGE SCALE GENOMIC DNA]</scope>
    <source>
        <strain evidence="2 3">DSM 14647</strain>
    </source>
</reference>
<gene>
    <name evidence="2" type="ORF">LptCag_1510</name>
</gene>